<accession>A0ABX1Y3N4</accession>
<reference evidence="2 3" key="1">
    <citation type="submission" date="2019-10" db="EMBL/GenBank/DDBJ databases">
        <title>Description of Paenibacillus terrestris sp. nov.</title>
        <authorList>
            <person name="Carlier A."/>
            <person name="Qi S."/>
        </authorList>
    </citation>
    <scope>NUCLEOTIDE SEQUENCE [LARGE SCALE GENOMIC DNA]</scope>
    <source>
        <strain evidence="2 3">LMG 31458</strain>
    </source>
</reference>
<feature type="signal peptide" evidence="1">
    <location>
        <begin position="1"/>
        <end position="21"/>
    </location>
</feature>
<evidence type="ECO:0000313" key="3">
    <source>
        <dbReference type="Proteomes" id="UP000616779"/>
    </source>
</evidence>
<dbReference type="SUPFAM" id="SSF53850">
    <property type="entry name" value="Periplasmic binding protein-like II"/>
    <property type="match status" value="1"/>
</dbReference>
<name>A0ABX1Y3N4_9BACL</name>
<proteinExistence type="predicted"/>
<organism evidence="2 3">
    <name type="scientific">Paenibacillus phytorum</name>
    <dbReference type="NCBI Taxonomy" id="2654977"/>
    <lineage>
        <taxon>Bacteria</taxon>
        <taxon>Bacillati</taxon>
        <taxon>Bacillota</taxon>
        <taxon>Bacilli</taxon>
        <taxon>Bacillales</taxon>
        <taxon>Paenibacillaceae</taxon>
        <taxon>Paenibacillus</taxon>
    </lineage>
</organism>
<keyword evidence="1" id="KW-0732">Signal</keyword>
<keyword evidence="3" id="KW-1185">Reference proteome</keyword>
<evidence type="ECO:0000256" key="1">
    <source>
        <dbReference type="SAM" id="SignalP"/>
    </source>
</evidence>
<dbReference type="PANTHER" id="PTHR43649:SF12">
    <property type="entry name" value="DIACETYLCHITOBIOSE BINDING PROTEIN DASA"/>
    <property type="match status" value="1"/>
</dbReference>
<gene>
    <name evidence="2" type="ORF">GC098_28120</name>
</gene>
<comment type="caution">
    <text evidence="2">The sequence shown here is derived from an EMBL/GenBank/DDBJ whole genome shotgun (WGS) entry which is preliminary data.</text>
</comment>
<dbReference type="RefSeq" id="WP_171646611.1">
    <property type="nucleotide sequence ID" value="NZ_WHOA01000198.1"/>
</dbReference>
<dbReference type="PROSITE" id="PS51257">
    <property type="entry name" value="PROKAR_LIPOPROTEIN"/>
    <property type="match status" value="1"/>
</dbReference>
<protein>
    <submittedName>
        <fullName evidence="2">Extracellular solute-binding protein</fullName>
    </submittedName>
</protein>
<dbReference type="EMBL" id="WHOA01000198">
    <property type="protein sequence ID" value="NOU75209.1"/>
    <property type="molecule type" value="Genomic_DNA"/>
</dbReference>
<dbReference type="PANTHER" id="PTHR43649">
    <property type="entry name" value="ARABINOSE-BINDING PROTEIN-RELATED"/>
    <property type="match status" value="1"/>
</dbReference>
<dbReference type="InterPro" id="IPR050490">
    <property type="entry name" value="Bact_solute-bd_prot1"/>
</dbReference>
<dbReference type="Proteomes" id="UP000616779">
    <property type="component" value="Unassembled WGS sequence"/>
</dbReference>
<feature type="chain" id="PRO_5047111687" evidence="1">
    <location>
        <begin position="22"/>
        <end position="538"/>
    </location>
</feature>
<evidence type="ECO:0000313" key="2">
    <source>
        <dbReference type="EMBL" id="NOU75209.1"/>
    </source>
</evidence>
<sequence length="538" mass="59898">MKKRVSSFIALSMLASAMVTGCSSDKDAGKVAESPKNSSVTAKSVEFPLKEKVKYTFAQNRSDGFKPFQTLTSWNEQFEKKSNVQIDWLDWGTGDAFKQKRQLAFASGDLPDAFYGGFAIETSDYVNYGTQGVLIPLEKMINKDIMPNLTKLIERNPNILKQMTAPDGHVYGLPSYSEGTTNTNDTILYNKLWLDKLGLKIPTTTDEFYEYLKAIKAAKDLNGNGKDDEIPFTFRYGTNGQVDKINGISSLIGFSGLVMPQSMIDVKDGKLIFVPGQNEYKEAIKFLNKLATEGLIDKEAFTMDGSAYTAKMTSKVPSVGGGIYWSTANTNSDNFVYGPPLKGPDGKQRWAKRLTPVNFNIAFAITNKAKNPEVLMKWADLNYDTDTSIQNSSGPYDKYLKKLGNGMFEEILKADGKQFTGIEKSADTPVNSSLYIQLMGDVTLNKKSAATISKEEAEKIYSPFFQKEAYGSPFMEQKDAERNSIVVADLGQYVTKMTAKWIYSGGIDADWNEYVNQLKKLGMDDYIKINQKAYDSTK</sequence>
<dbReference type="Gene3D" id="3.40.190.10">
    <property type="entry name" value="Periplasmic binding protein-like II"/>
    <property type="match status" value="2"/>
</dbReference>